<dbReference type="RefSeq" id="WP_010918713.1">
    <property type="nucleotide sequence ID" value="NC_011916.1"/>
</dbReference>
<evidence type="ECO:0000256" key="2">
    <source>
        <dbReference type="ARBA" id="ARBA00022801"/>
    </source>
</evidence>
<dbReference type="PhylomeDB" id="A0A0H3C805"/>
<dbReference type="HOGENOM" id="CLU_030130_1_2_5"/>
<dbReference type="PATRIC" id="fig|565050.3.peg.858"/>
<dbReference type="SUPFAM" id="SSF56317">
    <property type="entry name" value="Carbon-nitrogen hydrolase"/>
    <property type="match status" value="1"/>
</dbReference>
<dbReference type="SMR" id="A0A0H3C805"/>
<dbReference type="Pfam" id="PF00795">
    <property type="entry name" value="CN_hydrolase"/>
    <property type="match status" value="1"/>
</dbReference>
<dbReference type="GeneID" id="7329911"/>
<dbReference type="GO" id="GO:0016811">
    <property type="term" value="F:hydrolase activity, acting on carbon-nitrogen (but not peptide) bonds, in linear amides"/>
    <property type="evidence" value="ECO:0007669"/>
    <property type="project" value="InterPro"/>
</dbReference>
<dbReference type="OrthoDB" id="9811121at2"/>
<name>A0A0H3C805_CAUVN</name>
<accession>A0A0H3C805</accession>
<dbReference type="Gene3D" id="3.60.110.10">
    <property type="entry name" value="Carbon-nitrogen hydrolase"/>
    <property type="match status" value="1"/>
</dbReference>
<dbReference type="PROSITE" id="PS01227">
    <property type="entry name" value="UPF0012"/>
    <property type="match status" value="1"/>
</dbReference>
<organism evidence="4 5">
    <name type="scientific">Caulobacter vibrioides (strain NA1000 / CB15N)</name>
    <name type="common">Caulobacter crescentus</name>
    <dbReference type="NCBI Taxonomy" id="565050"/>
    <lineage>
        <taxon>Bacteria</taxon>
        <taxon>Pseudomonadati</taxon>
        <taxon>Pseudomonadota</taxon>
        <taxon>Alphaproteobacteria</taxon>
        <taxon>Caulobacterales</taxon>
        <taxon>Caulobacteraceae</taxon>
        <taxon>Caulobacter</taxon>
    </lineage>
</organism>
<dbReference type="KEGG" id="ccs:CCNA_00871"/>
<dbReference type="PROSITE" id="PS50263">
    <property type="entry name" value="CN_HYDROLASE"/>
    <property type="match status" value="1"/>
</dbReference>
<dbReference type="EMBL" id="CP001340">
    <property type="protein sequence ID" value="ACL94336.1"/>
    <property type="molecule type" value="Genomic_DNA"/>
</dbReference>
<dbReference type="Proteomes" id="UP000001364">
    <property type="component" value="Chromosome"/>
</dbReference>
<dbReference type="AlphaFoldDB" id="A0A0H3C805"/>
<dbReference type="RefSeq" id="YP_002516244.1">
    <property type="nucleotide sequence ID" value="NC_011916.1"/>
</dbReference>
<dbReference type="PANTHER" id="PTHR23088:SF27">
    <property type="entry name" value="DEAMINATED GLUTATHIONE AMIDASE"/>
    <property type="match status" value="1"/>
</dbReference>
<sequence length="283" mass="29764">MSPPAPLRVGLIQTRTPATHAAALGHVAPLVREAIAGGAKVVLTPECTNVVQKDRSLLLPALKTLDEDPVVLGLREIAAQTGTWIAIGSALVRRETGDKAANRQVVIDPTGAIVATYDKLHMFDVDLPPRDGKAGETARESSAYEPGDAAVVVDTPWAKLGLTICYDMRFPALHRALALAGATVLTVPAAFTRPTGEAHWEILLRARAIETGSFVLAAAQGGFHEDGRGTWGRSIVVGPWGEIIATLDHDEPGVLLADLDLPAADKARAAIPALKNARAFTGP</sequence>
<keyword evidence="5" id="KW-1185">Reference proteome</keyword>
<evidence type="ECO:0000313" key="5">
    <source>
        <dbReference type="Proteomes" id="UP000001364"/>
    </source>
</evidence>
<evidence type="ECO:0000256" key="1">
    <source>
        <dbReference type="ARBA" id="ARBA00010613"/>
    </source>
</evidence>
<keyword evidence="2 4" id="KW-0378">Hydrolase</keyword>
<dbReference type="InterPro" id="IPR036526">
    <property type="entry name" value="C-N_Hydrolase_sf"/>
</dbReference>
<dbReference type="PANTHER" id="PTHR23088">
    <property type="entry name" value="NITRILASE-RELATED"/>
    <property type="match status" value="1"/>
</dbReference>
<dbReference type="InterPro" id="IPR001110">
    <property type="entry name" value="UPF0012_CS"/>
</dbReference>
<protein>
    <submittedName>
        <fullName evidence="4">Carbon-nitrogen hydrolase family protein</fullName>
    </submittedName>
</protein>
<proteinExistence type="inferred from homology"/>
<evidence type="ECO:0000259" key="3">
    <source>
        <dbReference type="PROSITE" id="PS50263"/>
    </source>
</evidence>
<comment type="similarity">
    <text evidence="1">Belongs to the carbon-nitrogen hydrolase superfamily. NIT1/NIT2 family.</text>
</comment>
<evidence type="ECO:0000313" key="4">
    <source>
        <dbReference type="EMBL" id="ACL94336.1"/>
    </source>
</evidence>
<feature type="domain" description="CN hydrolase" evidence="3">
    <location>
        <begin position="7"/>
        <end position="261"/>
    </location>
</feature>
<dbReference type="CDD" id="cd07572">
    <property type="entry name" value="nit"/>
    <property type="match status" value="1"/>
</dbReference>
<gene>
    <name evidence="4" type="ordered locus">CCNA_00871</name>
</gene>
<dbReference type="InterPro" id="IPR003010">
    <property type="entry name" value="C-N_Hydrolase"/>
</dbReference>
<dbReference type="InterPro" id="IPR045254">
    <property type="entry name" value="Nit1/2_C-N_Hydrolase"/>
</dbReference>
<reference evidence="4 5" key="1">
    <citation type="journal article" date="2010" name="J. Bacteriol.">
        <title>The genetic basis of laboratory adaptation in Caulobacter crescentus.</title>
        <authorList>
            <person name="Marks M.E."/>
            <person name="Castro-Rojas C.M."/>
            <person name="Teiling C."/>
            <person name="Du L."/>
            <person name="Kapatral V."/>
            <person name="Walunas T.L."/>
            <person name="Crosson S."/>
        </authorList>
    </citation>
    <scope>NUCLEOTIDE SEQUENCE [LARGE SCALE GENOMIC DNA]</scope>
    <source>
        <strain evidence="5">NA1000 / CB15N</strain>
    </source>
</reference>